<dbReference type="PANTHER" id="PTHR13604:SF0">
    <property type="entry name" value="ABASIC SITE PROCESSING PROTEIN HMCES"/>
    <property type="match status" value="1"/>
</dbReference>
<keyword evidence="4 8" id="KW-0378">Hydrolase</keyword>
<dbReference type="GO" id="GO:0106300">
    <property type="term" value="P:protein-DNA covalent cross-linking repair"/>
    <property type="evidence" value="ECO:0007669"/>
    <property type="project" value="InterPro"/>
</dbReference>
<evidence type="ECO:0000256" key="2">
    <source>
        <dbReference type="ARBA" id="ARBA00022670"/>
    </source>
</evidence>
<keyword evidence="10" id="KW-1185">Reference proteome</keyword>
<dbReference type="GO" id="GO:0016829">
    <property type="term" value="F:lyase activity"/>
    <property type="evidence" value="ECO:0007669"/>
    <property type="project" value="UniProtKB-KW"/>
</dbReference>
<dbReference type="GO" id="GO:0006508">
    <property type="term" value="P:proteolysis"/>
    <property type="evidence" value="ECO:0007669"/>
    <property type="project" value="UniProtKB-KW"/>
</dbReference>
<comment type="similarity">
    <text evidence="1 8">Belongs to the SOS response-associated peptidase family.</text>
</comment>
<accession>A0A369L8Q1</accession>
<evidence type="ECO:0000256" key="1">
    <source>
        <dbReference type="ARBA" id="ARBA00008136"/>
    </source>
</evidence>
<keyword evidence="7" id="KW-0456">Lyase</keyword>
<keyword evidence="2 8" id="KW-0645">Protease</keyword>
<dbReference type="Pfam" id="PF02586">
    <property type="entry name" value="SRAP"/>
    <property type="match status" value="1"/>
</dbReference>
<evidence type="ECO:0000256" key="6">
    <source>
        <dbReference type="ARBA" id="ARBA00023125"/>
    </source>
</evidence>
<evidence type="ECO:0000313" key="9">
    <source>
        <dbReference type="EMBL" id="RDB55700.1"/>
    </source>
</evidence>
<dbReference type="GO" id="GO:0008233">
    <property type="term" value="F:peptidase activity"/>
    <property type="evidence" value="ECO:0007669"/>
    <property type="project" value="UniProtKB-KW"/>
</dbReference>
<reference evidence="9 10" key="1">
    <citation type="journal article" date="2018" name="Elife">
        <title>Discovery and characterization of a prevalent human gut bacterial enzyme sufficient for the inactivation of a family of plant toxins.</title>
        <authorList>
            <person name="Koppel N."/>
            <person name="Bisanz J.E."/>
            <person name="Pandelia M.E."/>
            <person name="Turnbaugh P.J."/>
            <person name="Balskus E.P."/>
        </authorList>
    </citation>
    <scope>NUCLEOTIDE SEQUENCE [LARGE SCALE GENOMIC DNA]</scope>
    <source>
        <strain evidence="10">anaerobia AP69FAA</strain>
    </source>
</reference>
<sequence>MVCRRFTVVTWDEVAEVVRELQADSPVNAQPDWPARPMAGEAATAQVEPGEDAFPGAGVDVIVRGPESKLAVERLTWGFPVEWQQRPVYNTRLETAMGPNPGMWEQPIAQGRGIVATGGFFEAHATQTARSPKTGRRIKQQYRFESGDGSPLLLATVCGQGRFSVVTTRPNANVAPVHNRMPLALTLAEARWWLRAPWPSLVANWQKLANREGFALAAAPEQPAAPAALGQGTLF</sequence>
<gene>
    <name evidence="9" type="ORF">C1880_05640</name>
</gene>
<evidence type="ECO:0000313" key="10">
    <source>
        <dbReference type="Proteomes" id="UP000253792"/>
    </source>
</evidence>
<keyword evidence="6" id="KW-0238">DNA-binding</keyword>
<dbReference type="InterPro" id="IPR036590">
    <property type="entry name" value="SRAP-like"/>
</dbReference>
<dbReference type="PANTHER" id="PTHR13604">
    <property type="entry name" value="DC12-RELATED"/>
    <property type="match status" value="1"/>
</dbReference>
<evidence type="ECO:0000256" key="5">
    <source>
        <dbReference type="ARBA" id="ARBA00023124"/>
    </source>
</evidence>
<protein>
    <recommendedName>
        <fullName evidence="8">Abasic site processing protein</fullName>
        <ecNumber evidence="8">3.4.-.-</ecNumber>
    </recommendedName>
</protein>
<dbReference type="GO" id="GO:0003697">
    <property type="term" value="F:single-stranded DNA binding"/>
    <property type="evidence" value="ECO:0007669"/>
    <property type="project" value="InterPro"/>
</dbReference>
<keyword evidence="5" id="KW-0190">Covalent protein-DNA linkage</keyword>
<dbReference type="STRING" id="1034345.GCA_000236865_00682"/>
<name>A0A369L8Q1_9ACTN</name>
<comment type="caution">
    <text evidence="9">The sequence shown here is derived from an EMBL/GenBank/DDBJ whole genome shotgun (WGS) entry which is preliminary data.</text>
</comment>
<dbReference type="OrthoDB" id="9782620at2"/>
<dbReference type="Proteomes" id="UP000253792">
    <property type="component" value="Unassembled WGS sequence"/>
</dbReference>
<dbReference type="EC" id="3.4.-.-" evidence="8"/>
<dbReference type="Gene3D" id="3.90.1680.10">
    <property type="entry name" value="SOS response associated peptidase-like"/>
    <property type="match status" value="1"/>
</dbReference>
<organism evidence="9 10">
    <name type="scientific">Senegalimassilia anaerobia</name>
    <dbReference type="NCBI Taxonomy" id="1473216"/>
    <lineage>
        <taxon>Bacteria</taxon>
        <taxon>Bacillati</taxon>
        <taxon>Actinomycetota</taxon>
        <taxon>Coriobacteriia</taxon>
        <taxon>Coriobacteriales</taxon>
        <taxon>Coriobacteriaceae</taxon>
        <taxon>Senegalimassilia</taxon>
    </lineage>
</organism>
<dbReference type="InterPro" id="IPR003738">
    <property type="entry name" value="SRAP"/>
</dbReference>
<proteinExistence type="inferred from homology"/>
<evidence type="ECO:0000256" key="4">
    <source>
        <dbReference type="ARBA" id="ARBA00022801"/>
    </source>
</evidence>
<keyword evidence="3" id="KW-0227">DNA damage</keyword>
<evidence type="ECO:0000256" key="8">
    <source>
        <dbReference type="RuleBase" id="RU364100"/>
    </source>
</evidence>
<evidence type="ECO:0000256" key="3">
    <source>
        <dbReference type="ARBA" id="ARBA00022763"/>
    </source>
</evidence>
<dbReference type="SUPFAM" id="SSF143081">
    <property type="entry name" value="BB1717-like"/>
    <property type="match status" value="1"/>
</dbReference>
<dbReference type="EMBL" id="PPTP01000004">
    <property type="protein sequence ID" value="RDB55700.1"/>
    <property type="molecule type" value="Genomic_DNA"/>
</dbReference>
<dbReference type="AlphaFoldDB" id="A0A369L8Q1"/>
<evidence type="ECO:0000256" key="7">
    <source>
        <dbReference type="ARBA" id="ARBA00023239"/>
    </source>
</evidence>